<dbReference type="InterPro" id="IPR036188">
    <property type="entry name" value="FAD/NAD-bd_sf"/>
</dbReference>
<protein>
    <submittedName>
        <fullName evidence="7">FAD-dependent oxidoreductase</fullName>
    </submittedName>
</protein>
<dbReference type="GO" id="GO:0016705">
    <property type="term" value="F:oxidoreductase activity, acting on paired donors, with incorporation or reduction of molecular oxygen"/>
    <property type="evidence" value="ECO:0007669"/>
    <property type="project" value="UniProtKB-ARBA"/>
</dbReference>
<evidence type="ECO:0000256" key="3">
    <source>
        <dbReference type="ARBA" id="ARBA00023004"/>
    </source>
</evidence>
<evidence type="ECO:0000256" key="5">
    <source>
        <dbReference type="ARBA" id="ARBA00023157"/>
    </source>
</evidence>
<evidence type="ECO:0000313" key="7">
    <source>
        <dbReference type="EMBL" id="TRM12511.1"/>
    </source>
</evidence>
<keyword evidence="3" id="KW-0408">Iron</keyword>
<dbReference type="PANTHER" id="PTHR13847:SF274">
    <property type="entry name" value="RIESKE 2FE-2S IRON-SULFUR PROTEIN YHFW-RELATED"/>
    <property type="match status" value="1"/>
</dbReference>
<dbReference type="GO" id="GO:0051537">
    <property type="term" value="F:2 iron, 2 sulfur cluster binding"/>
    <property type="evidence" value="ECO:0007669"/>
    <property type="project" value="UniProtKB-KW"/>
</dbReference>
<comment type="caution">
    <text evidence="7">The sequence shown here is derived from an EMBL/GenBank/DDBJ whole genome shotgun (WGS) entry which is preliminary data.</text>
</comment>
<dbReference type="PROSITE" id="PS51296">
    <property type="entry name" value="RIESKE"/>
    <property type="match status" value="1"/>
</dbReference>
<dbReference type="SUPFAM" id="SSF51905">
    <property type="entry name" value="FAD/NAD(P)-binding domain"/>
    <property type="match status" value="1"/>
</dbReference>
<dbReference type="Pfam" id="PF00355">
    <property type="entry name" value="Rieske"/>
    <property type="match status" value="1"/>
</dbReference>
<evidence type="ECO:0000256" key="1">
    <source>
        <dbReference type="ARBA" id="ARBA00022714"/>
    </source>
</evidence>
<dbReference type="GO" id="GO:0016020">
    <property type="term" value="C:membrane"/>
    <property type="evidence" value="ECO:0007669"/>
    <property type="project" value="InterPro"/>
</dbReference>
<reference evidence="7 8" key="1">
    <citation type="submission" date="2019-07" db="EMBL/GenBank/DDBJ databases">
        <title>Genomic analysis of Lentibacillus sp. NKC851-2.</title>
        <authorList>
            <person name="Oh Y.J."/>
        </authorList>
    </citation>
    <scope>NUCLEOTIDE SEQUENCE [LARGE SCALE GENOMIC DNA]</scope>
    <source>
        <strain evidence="7 8">NKC851-2</strain>
    </source>
</reference>
<dbReference type="InterPro" id="IPR038010">
    <property type="entry name" value="YhfW_C"/>
</dbReference>
<dbReference type="InterPro" id="IPR005805">
    <property type="entry name" value="Rieske_Fe-S_prot_C"/>
</dbReference>
<dbReference type="CDD" id="cd03477">
    <property type="entry name" value="Rieske_YhfW_C"/>
    <property type="match status" value="1"/>
</dbReference>
<keyword evidence="1" id="KW-0001">2Fe-2S</keyword>
<dbReference type="PRINTS" id="PR00162">
    <property type="entry name" value="RIESKE"/>
</dbReference>
<dbReference type="Gene3D" id="3.50.50.60">
    <property type="entry name" value="FAD/NAD(P)-binding domain"/>
    <property type="match status" value="1"/>
</dbReference>
<accession>A0A549YKV6</accession>
<dbReference type="GO" id="GO:0046872">
    <property type="term" value="F:metal ion binding"/>
    <property type="evidence" value="ECO:0007669"/>
    <property type="project" value="UniProtKB-KW"/>
</dbReference>
<dbReference type="SUPFAM" id="SSF50022">
    <property type="entry name" value="ISP domain"/>
    <property type="match status" value="1"/>
</dbReference>
<dbReference type="PANTHER" id="PTHR13847">
    <property type="entry name" value="SARCOSINE DEHYDROGENASE-RELATED"/>
    <property type="match status" value="1"/>
</dbReference>
<gene>
    <name evidence="7" type="ORF">FH966_12835</name>
</gene>
<dbReference type="FunFam" id="2.102.10.10:FF:000014">
    <property type="entry name" value="Oxidoreductase, FAD dependent"/>
    <property type="match status" value="1"/>
</dbReference>
<feature type="domain" description="Rieske" evidence="6">
    <location>
        <begin position="423"/>
        <end position="512"/>
    </location>
</feature>
<sequence>MTNDINIPQFPESYWKTSVSLPSFPKLKSSIKTDVAIVGGGITGITAAYLLTKQGVKVTLIDADGILNGVTGHTTAKITAQHGMIYDELIQHFGSDKASLYYKACMEAKQLIEENINNHDISCDYQREDAYIFTNDNDYISKLETEKRAYDELGIPSELTDSIPLDIPVKSALVMKDQAQFHPLKYLKQLVKEAVSNGLEIYEQTTATDVEYNKHPAIITRNEHRIYCNYIIQASHYPFYDGQGFYPTRMYPERAYIIAVKSPKTFPGGIYINAESPTRSIRSATIDGENLWLVSGENHKTGQGESTMNHYDALKEYAEKQFGITEYVYRWSAQDLTTVDKLPYIGPVNKKEDNVFVATGYRKWGMTNGTIAAKILSDRILKEESPYQALFLPSRFQADPAVRKFTSMNTDVAKHLIKGKLEYTNDNVEDLSPDDATITRVNGKRTGVYKDKHHQLYAVDTTCKHLGCEVNWNEGDRTWDCPCHGSRYSYTGDVIEGPAKEPLNKVDLEQQS</sequence>
<dbReference type="GO" id="GO:0004497">
    <property type="term" value="F:monooxygenase activity"/>
    <property type="evidence" value="ECO:0007669"/>
    <property type="project" value="UniProtKB-ARBA"/>
</dbReference>
<evidence type="ECO:0000256" key="2">
    <source>
        <dbReference type="ARBA" id="ARBA00022723"/>
    </source>
</evidence>
<evidence type="ECO:0000313" key="8">
    <source>
        <dbReference type="Proteomes" id="UP000319280"/>
    </source>
</evidence>
<organism evidence="7 8">
    <name type="scientific">Lentibacillus cibarius</name>
    <dbReference type="NCBI Taxonomy" id="2583219"/>
    <lineage>
        <taxon>Bacteria</taxon>
        <taxon>Bacillati</taxon>
        <taxon>Bacillota</taxon>
        <taxon>Bacilli</taxon>
        <taxon>Bacillales</taxon>
        <taxon>Bacillaceae</taxon>
        <taxon>Lentibacillus</taxon>
    </lineage>
</organism>
<evidence type="ECO:0000259" key="6">
    <source>
        <dbReference type="PROSITE" id="PS51296"/>
    </source>
</evidence>
<dbReference type="Gene3D" id="3.30.9.10">
    <property type="entry name" value="D-Amino Acid Oxidase, subunit A, domain 2"/>
    <property type="match status" value="1"/>
</dbReference>
<dbReference type="Gene3D" id="2.102.10.10">
    <property type="entry name" value="Rieske [2Fe-2S] iron-sulphur domain"/>
    <property type="match status" value="1"/>
</dbReference>
<keyword evidence="8" id="KW-1185">Reference proteome</keyword>
<keyword evidence="5" id="KW-1015">Disulfide bond</keyword>
<dbReference type="GO" id="GO:0005737">
    <property type="term" value="C:cytoplasm"/>
    <property type="evidence" value="ECO:0007669"/>
    <property type="project" value="TreeGrafter"/>
</dbReference>
<keyword evidence="4" id="KW-0411">Iron-sulfur</keyword>
<dbReference type="InterPro" id="IPR036922">
    <property type="entry name" value="Rieske_2Fe-2S_sf"/>
</dbReference>
<dbReference type="InterPro" id="IPR006076">
    <property type="entry name" value="FAD-dep_OxRdtase"/>
</dbReference>
<dbReference type="EMBL" id="VJMZ01000001">
    <property type="protein sequence ID" value="TRM12511.1"/>
    <property type="molecule type" value="Genomic_DNA"/>
</dbReference>
<dbReference type="AlphaFoldDB" id="A0A549YKV6"/>
<proteinExistence type="predicted"/>
<name>A0A549YKV6_9BACI</name>
<dbReference type="RefSeq" id="WP_142791481.1">
    <property type="nucleotide sequence ID" value="NZ_VJMZ01000001.1"/>
</dbReference>
<dbReference type="Pfam" id="PF01266">
    <property type="entry name" value="DAO"/>
    <property type="match status" value="1"/>
</dbReference>
<keyword evidence="2" id="KW-0479">Metal-binding</keyword>
<evidence type="ECO:0000256" key="4">
    <source>
        <dbReference type="ARBA" id="ARBA00023014"/>
    </source>
</evidence>
<dbReference type="Proteomes" id="UP000319280">
    <property type="component" value="Unassembled WGS sequence"/>
</dbReference>
<dbReference type="InterPro" id="IPR017941">
    <property type="entry name" value="Rieske_2Fe-2S"/>
</dbReference>